<evidence type="ECO:0000256" key="3">
    <source>
        <dbReference type="SAM" id="MobiDB-lite"/>
    </source>
</evidence>
<dbReference type="InterPro" id="IPR036866">
    <property type="entry name" value="RibonucZ/Hydroxyglut_hydro"/>
</dbReference>
<dbReference type="Proteomes" id="UP000230066">
    <property type="component" value="Unassembled WGS sequence"/>
</dbReference>
<evidence type="ECO:0000256" key="1">
    <source>
        <dbReference type="ARBA" id="ARBA00004123"/>
    </source>
</evidence>
<dbReference type="SUPFAM" id="SSF56281">
    <property type="entry name" value="Metallo-hydrolase/oxidoreductase"/>
    <property type="match status" value="1"/>
</dbReference>
<dbReference type="GO" id="GO:0032039">
    <property type="term" value="C:integrator complex"/>
    <property type="evidence" value="ECO:0007669"/>
    <property type="project" value="InterPro"/>
</dbReference>
<sequence length="990" mass="106777">MVSAVHETFWVKRLNSDVHNPCYLVKLNDVNILLDCCINTSLLSCFMPDHPLISSGCCDLPTLGRRASNLGLVTIGDQTFLDAKLKFCMMDEKQFDSIIWDTVDLILISNIRSILGLPFICTQTTFRGRVLATEPVVKFGKILLEDLVEALEQVSSAKPDISQITTDTKDFPSYLHSLLTEQKKVWQNIYSKQAVVDALNRIQVIAYNEPVDIFGLLVIRGFSAGFGIGSCNWTLSSETDKVAYISHTSLLYSHVLPFDDSQFANCDILIVGTMNMLASTRLEKMVGEFRTIIVQTLARGGHVLVPTNPCGLLFDLLETAIHAKENFNGTLTHLFPMDRVEQTAQGEDGSIGFSGQGSGGTGTNMSSNTGTTAVSASDSLTSNEAVSSALVGGGSSLAGRVARCPVYTIAGQIRASLAYANAYGEWLNSEKESLLYTADAPFPYQTLIRSGQLITVRSLHETPLVKDLTTCGRSVSPGVSRSSPPLLDSQFNGQTRPVDSFGSSGALSTVTASVTSGSVNTGSEGGLALFSSGTRNSHAGLSGGSWPAAPCLIFASHPSLRFGPAVHLLRAMAYGGLKPGGRTAQNTQTAPRHSVVLVESSDYVMRYASDTNSFDKAAHYMRQILAPYFPVTNTDSDFPILPSPAGLPSCNLTDSVTVFWLPMDARIGPDDLPQLIRRCCTPRLALCLPVEVAMKAPDGWNENTNYAVHVMSTGEPLSVCLRAADRPRTHPVRLSANLVNHMRPVCLHSQNSSGDHVSGSKRRKSSGTGVEPSAVHTKRSADEIPEASTASSSGDHQFERTYISLIDGVLVSRDGKYWLNDSNETTVSGAVGRPVIRTVPRPSTPPLSSLPPGSVRSRPTKTEPDRANPAATCAAGRDTSRIYVSQTARINPHRLIKELTERGVTGAYLADSQTASHMTQRFAMFDLDRSTDIIPVDGDDFILFPNPNTAIRLSDHGSHILTVDDSTRTAIRDTILSCLQPLDTCIKGPS</sequence>
<keyword evidence="2" id="KW-0539">Nucleus</keyword>
<dbReference type="Gene3D" id="3.60.15.10">
    <property type="entry name" value="Ribonuclease Z/Hydroxyacylglutathione hydrolase-like"/>
    <property type="match status" value="1"/>
</dbReference>
<feature type="compositionally biased region" description="Low complexity" evidence="3">
    <location>
        <begin position="363"/>
        <end position="372"/>
    </location>
</feature>
<dbReference type="InterPro" id="IPR001279">
    <property type="entry name" value="Metallo-B-lactamas"/>
</dbReference>
<dbReference type="GO" id="GO:0034472">
    <property type="term" value="P:snRNA 3'-end processing"/>
    <property type="evidence" value="ECO:0007669"/>
    <property type="project" value="TreeGrafter"/>
</dbReference>
<dbReference type="PANTHER" id="PTHR46094:SF1">
    <property type="entry name" value="INTEGRATOR COMPLEX SUBUNIT 9"/>
    <property type="match status" value="1"/>
</dbReference>
<comment type="subcellular location">
    <subcellularLocation>
        <location evidence="1">Nucleus</location>
    </subcellularLocation>
</comment>
<feature type="domain" description="Metallo-beta-lactamase" evidence="4">
    <location>
        <begin position="98"/>
        <end position="246"/>
    </location>
</feature>
<reference evidence="5" key="1">
    <citation type="submission" date="2019-03" db="EMBL/GenBank/DDBJ databases">
        <title>Improved annotation for the trematode Fasciola hepatica.</title>
        <authorList>
            <person name="Choi Y.-J."/>
            <person name="Martin J."/>
            <person name="Mitreva M."/>
        </authorList>
    </citation>
    <scope>NUCLEOTIDE SEQUENCE [LARGE SCALE GENOMIC DNA]</scope>
</reference>
<feature type="region of interest" description="Disordered" evidence="3">
    <location>
        <begin position="748"/>
        <end position="795"/>
    </location>
</feature>
<protein>
    <submittedName>
        <fullName evidence="5">Integrator complex subunit 9</fullName>
    </submittedName>
</protein>
<feature type="region of interest" description="Disordered" evidence="3">
    <location>
        <begin position="830"/>
        <end position="871"/>
    </location>
</feature>
<name>A0A4E0RLB2_FASHE</name>
<proteinExistence type="predicted"/>
<evidence type="ECO:0000256" key="2">
    <source>
        <dbReference type="ARBA" id="ARBA00023242"/>
    </source>
</evidence>
<dbReference type="PANTHER" id="PTHR46094">
    <property type="entry name" value="INTEGRATOR COMPLEX SUBUNIT 9"/>
    <property type="match status" value="1"/>
</dbReference>
<dbReference type="EMBL" id="JXXN02000440">
    <property type="protein sequence ID" value="THD27381.1"/>
    <property type="molecule type" value="Genomic_DNA"/>
</dbReference>
<comment type="caution">
    <text evidence="5">The sequence shown here is derived from an EMBL/GenBank/DDBJ whole genome shotgun (WGS) entry which is preliminary data.</text>
</comment>
<evidence type="ECO:0000313" key="6">
    <source>
        <dbReference type="Proteomes" id="UP000230066"/>
    </source>
</evidence>
<feature type="compositionally biased region" description="Gly residues" evidence="3">
    <location>
        <begin position="352"/>
        <end position="362"/>
    </location>
</feature>
<evidence type="ECO:0000313" key="5">
    <source>
        <dbReference type="EMBL" id="THD27381.1"/>
    </source>
</evidence>
<dbReference type="Pfam" id="PF16661">
    <property type="entry name" value="Lactamase_B_6"/>
    <property type="match status" value="1"/>
</dbReference>
<feature type="region of interest" description="Disordered" evidence="3">
    <location>
        <begin position="347"/>
        <end position="376"/>
    </location>
</feature>
<gene>
    <name evidence="5" type="ORF">D915_001782</name>
</gene>
<keyword evidence="6" id="KW-1185">Reference proteome</keyword>
<organism evidence="5 6">
    <name type="scientific">Fasciola hepatica</name>
    <name type="common">Liver fluke</name>
    <dbReference type="NCBI Taxonomy" id="6192"/>
    <lineage>
        <taxon>Eukaryota</taxon>
        <taxon>Metazoa</taxon>
        <taxon>Spiralia</taxon>
        <taxon>Lophotrochozoa</taxon>
        <taxon>Platyhelminthes</taxon>
        <taxon>Trematoda</taxon>
        <taxon>Digenea</taxon>
        <taxon>Plagiorchiida</taxon>
        <taxon>Echinostomata</taxon>
        <taxon>Echinostomatoidea</taxon>
        <taxon>Fasciolidae</taxon>
        <taxon>Fasciola</taxon>
    </lineage>
</organism>
<accession>A0A4E0RLB2</accession>
<dbReference type="AlphaFoldDB" id="A0A4E0RLB2"/>
<dbReference type="InterPro" id="IPR027074">
    <property type="entry name" value="Integrator_9su"/>
</dbReference>
<evidence type="ECO:0000259" key="4">
    <source>
        <dbReference type="Pfam" id="PF16661"/>
    </source>
</evidence>